<accession>A0A0F9E202</accession>
<sequence length="153" mass="18181">MKFWYSIEGFCPPWVEDGRTSMSQWGFSIRLCPHFVHRCLQIKMPEGCRFQELAEKKLDLIWDVPLFNNHPLRFYNETVLLTNITVPGNACGLDMDWNHLHAVEFKAPEEFHQYQVVSMNPHNVDCRQQQYSLLVCFMVWAHFVRGLLGEDWF</sequence>
<name>A0A0F9E202_9ZZZZ</name>
<proteinExistence type="predicted"/>
<dbReference type="EMBL" id="LAZR01026663">
    <property type="protein sequence ID" value="KKL68028.1"/>
    <property type="molecule type" value="Genomic_DNA"/>
</dbReference>
<dbReference type="AlphaFoldDB" id="A0A0F9E202"/>
<organism evidence="1">
    <name type="scientific">marine sediment metagenome</name>
    <dbReference type="NCBI Taxonomy" id="412755"/>
    <lineage>
        <taxon>unclassified sequences</taxon>
        <taxon>metagenomes</taxon>
        <taxon>ecological metagenomes</taxon>
    </lineage>
</organism>
<evidence type="ECO:0000313" key="1">
    <source>
        <dbReference type="EMBL" id="KKL68028.1"/>
    </source>
</evidence>
<comment type="caution">
    <text evidence="1">The sequence shown here is derived from an EMBL/GenBank/DDBJ whole genome shotgun (WGS) entry which is preliminary data.</text>
</comment>
<reference evidence="1" key="1">
    <citation type="journal article" date="2015" name="Nature">
        <title>Complex archaea that bridge the gap between prokaryotes and eukaryotes.</title>
        <authorList>
            <person name="Spang A."/>
            <person name="Saw J.H."/>
            <person name="Jorgensen S.L."/>
            <person name="Zaremba-Niedzwiedzka K."/>
            <person name="Martijn J."/>
            <person name="Lind A.E."/>
            <person name="van Eijk R."/>
            <person name="Schleper C."/>
            <person name="Guy L."/>
            <person name="Ettema T.J."/>
        </authorList>
    </citation>
    <scope>NUCLEOTIDE SEQUENCE</scope>
</reference>
<gene>
    <name evidence="1" type="ORF">LCGC14_2129090</name>
</gene>
<protein>
    <submittedName>
        <fullName evidence="1">Uncharacterized protein</fullName>
    </submittedName>
</protein>